<sequence>MKGQQESTEEQALKFQILEEGLGEVEEDLHQEVVVEEDKANNLLNVSNVTNYVIIKVNALIGK</sequence>
<dbReference type="Proteomes" id="UP000265520">
    <property type="component" value="Unassembled WGS sequence"/>
</dbReference>
<proteinExistence type="predicted"/>
<organism evidence="1 2">
    <name type="scientific">Trifolium medium</name>
    <dbReference type="NCBI Taxonomy" id="97028"/>
    <lineage>
        <taxon>Eukaryota</taxon>
        <taxon>Viridiplantae</taxon>
        <taxon>Streptophyta</taxon>
        <taxon>Embryophyta</taxon>
        <taxon>Tracheophyta</taxon>
        <taxon>Spermatophyta</taxon>
        <taxon>Magnoliopsida</taxon>
        <taxon>eudicotyledons</taxon>
        <taxon>Gunneridae</taxon>
        <taxon>Pentapetalae</taxon>
        <taxon>rosids</taxon>
        <taxon>fabids</taxon>
        <taxon>Fabales</taxon>
        <taxon>Fabaceae</taxon>
        <taxon>Papilionoideae</taxon>
        <taxon>50 kb inversion clade</taxon>
        <taxon>NPAAA clade</taxon>
        <taxon>Hologalegina</taxon>
        <taxon>IRL clade</taxon>
        <taxon>Trifolieae</taxon>
        <taxon>Trifolium</taxon>
    </lineage>
</organism>
<feature type="non-terminal residue" evidence="1">
    <location>
        <position position="63"/>
    </location>
</feature>
<evidence type="ECO:0000313" key="1">
    <source>
        <dbReference type="EMBL" id="MCI49327.1"/>
    </source>
</evidence>
<accession>A0A392SLN8</accession>
<reference evidence="1 2" key="1">
    <citation type="journal article" date="2018" name="Front. Plant Sci.">
        <title>Red Clover (Trifolium pratense) and Zigzag Clover (T. medium) - A Picture of Genomic Similarities and Differences.</title>
        <authorList>
            <person name="Dluhosova J."/>
            <person name="Istvanek J."/>
            <person name="Nedelnik J."/>
            <person name="Repkova J."/>
        </authorList>
    </citation>
    <scope>NUCLEOTIDE SEQUENCE [LARGE SCALE GENOMIC DNA]</scope>
    <source>
        <strain evidence="2">cv. 10/8</strain>
        <tissue evidence="1">Leaf</tissue>
    </source>
</reference>
<name>A0A392SLN8_9FABA</name>
<dbReference type="EMBL" id="LXQA010399539">
    <property type="protein sequence ID" value="MCI49327.1"/>
    <property type="molecule type" value="Genomic_DNA"/>
</dbReference>
<protein>
    <submittedName>
        <fullName evidence="1">Uncharacterized protein</fullName>
    </submittedName>
</protein>
<keyword evidence="2" id="KW-1185">Reference proteome</keyword>
<dbReference type="AlphaFoldDB" id="A0A392SLN8"/>
<evidence type="ECO:0000313" key="2">
    <source>
        <dbReference type="Proteomes" id="UP000265520"/>
    </source>
</evidence>
<comment type="caution">
    <text evidence="1">The sequence shown here is derived from an EMBL/GenBank/DDBJ whole genome shotgun (WGS) entry which is preliminary data.</text>
</comment>